<feature type="domain" description="PilZ" evidence="1">
    <location>
        <begin position="120"/>
        <end position="218"/>
    </location>
</feature>
<accession>A0A1T4NYB2</accession>
<evidence type="ECO:0000313" key="2">
    <source>
        <dbReference type="EMBL" id="SJZ84264.1"/>
    </source>
</evidence>
<keyword evidence="3" id="KW-1185">Reference proteome</keyword>
<proteinExistence type="predicted"/>
<dbReference type="RefSeq" id="WP_078790087.1">
    <property type="nucleotide sequence ID" value="NZ_FUWR01000008.1"/>
</dbReference>
<evidence type="ECO:0000259" key="1">
    <source>
        <dbReference type="Pfam" id="PF07238"/>
    </source>
</evidence>
<dbReference type="Gene3D" id="2.40.10.220">
    <property type="entry name" value="predicted glycosyltransferase like domains"/>
    <property type="match status" value="1"/>
</dbReference>
<sequence length="231" mass="25752">MPLLDHPIFVISVNDDTRAALAASLGAFDVEIVECSTFLEAEDLALKSLYCGILVDLPTIVKAKGEEKIVACSLTGFFPTLRVRVMGTMLIPMTMPGAAKQENSLNDFINRACYNFTARQLRAHHRHVVGISVATRFAESETRAFTLDISWGGAFIVDFNPERYAIGDELTVFFQEPGCEITAKVCWKQSWGLRHAPGIGVHFREITPCLSEFLLRLLKHAKDHDRDRLVA</sequence>
<evidence type="ECO:0000313" key="3">
    <source>
        <dbReference type="Proteomes" id="UP000190102"/>
    </source>
</evidence>
<gene>
    <name evidence="2" type="ORF">SAMN02745119_01788</name>
</gene>
<dbReference type="OrthoDB" id="5454592at2"/>
<dbReference type="GO" id="GO:0035438">
    <property type="term" value="F:cyclic-di-GMP binding"/>
    <property type="evidence" value="ECO:0007669"/>
    <property type="project" value="InterPro"/>
</dbReference>
<dbReference type="InterPro" id="IPR009875">
    <property type="entry name" value="PilZ_domain"/>
</dbReference>
<dbReference type="Pfam" id="PF07238">
    <property type="entry name" value="PilZ"/>
    <property type="match status" value="1"/>
</dbReference>
<dbReference type="STRING" id="115783.SAMN02745119_01788"/>
<dbReference type="Proteomes" id="UP000190102">
    <property type="component" value="Unassembled WGS sequence"/>
</dbReference>
<dbReference type="AlphaFoldDB" id="A0A1T4NYB2"/>
<protein>
    <submittedName>
        <fullName evidence="2">PilZ domain-containing protein</fullName>
    </submittedName>
</protein>
<organism evidence="2 3">
    <name type="scientific">Trichlorobacter thiogenes</name>
    <dbReference type="NCBI Taxonomy" id="115783"/>
    <lineage>
        <taxon>Bacteria</taxon>
        <taxon>Pseudomonadati</taxon>
        <taxon>Thermodesulfobacteriota</taxon>
        <taxon>Desulfuromonadia</taxon>
        <taxon>Geobacterales</taxon>
        <taxon>Geobacteraceae</taxon>
        <taxon>Trichlorobacter</taxon>
    </lineage>
</organism>
<reference evidence="3" key="1">
    <citation type="submission" date="2017-02" db="EMBL/GenBank/DDBJ databases">
        <authorList>
            <person name="Varghese N."/>
            <person name="Submissions S."/>
        </authorList>
    </citation>
    <scope>NUCLEOTIDE SEQUENCE [LARGE SCALE GENOMIC DNA]</scope>
    <source>
        <strain evidence="3">ATCC BAA-34</strain>
    </source>
</reference>
<name>A0A1T4NYB2_9BACT</name>
<dbReference type="EMBL" id="FUWR01000008">
    <property type="protein sequence ID" value="SJZ84264.1"/>
    <property type="molecule type" value="Genomic_DNA"/>
</dbReference>
<dbReference type="SUPFAM" id="SSF141371">
    <property type="entry name" value="PilZ domain-like"/>
    <property type="match status" value="1"/>
</dbReference>